<dbReference type="InterPro" id="IPR000719">
    <property type="entry name" value="Prot_kinase_dom"/>
</dbReference>
<dbReference type="InterPro" id="IPR053293">
    <property type="entry name" value="OCM_Kinase"/>
</dbReference>
<dbReference type="PANTHER" id="PTHR47209">
    <property type="entry name" value="OS06G0639500 PROTEIN"/>
    <property type="match status" value="1"/>
</dbReference>
<dbReference type="Gene3D" id="1.10.510.10">
    <property type="entry name" value="Transferase(Phosphotransferase) domain 1"/>
    <property type="match status" value="1"/>
</dbReference>
<dbReference type="Proteomes" id="UP001189122">
    <property type="component" value="Unassembled WGS sequence"/>
</dbReference>
<feature type="transmembrane region" description="Helical" evidence="2">
    <location>
        <begin position="539"/>
        <end position="561"/>
    </location>
</feature>
<keyword evidence="2" id="KW-1133">Transmembrane helix</keyword>
<dbReference type="InterPro" id="IPR011009">
    <property type="entry name" value="Kinase-like_dom_sf"/>
</dbReference>
<organism evidence="4">
    <name type="scientific">Spirodela intermedia</name>
    <name type="common">Intermediate duckweed</name>
    <dbReference type="NCBI Taxonomy" id="51605"/>
    <lineage>
        <taxon>Eukaryota</taxon>
        <taxon>Viridiplantae</taxon>
        <taxon>Streptophyta</taxon>
        <taxon>Embryophyta</taxon>
        <taxon>Tracheophyta</taxon>
        <taxon>Spermatophyta</taxon>
        <taxon>Magnoliopsida</taxon>
        <taxon>Liliopsida</taxon>
        <taxon>Araceae</taxon>
        <taxon>Lemnoideae</taxon>
        <taxon>Spirodela</taxon>
    </lineage>
</organism>
<evidence type="ECO:0000256" key="2">
    <source>
        <dbReference type="SAM" id="Phobius"/>
    </source>
</evidence>
<evidence type="ECO:0000313" key="4">
    <source>
        <dbReference type="EMBL" id="CAA2621756.1"/>
    </source>
</evidence>
<dbReference type="EMBL" id="CACRZD030000006">
    <property type="protein sequence ID" value="CAA6661440.1"/>
    <property type="molecule type" value="Genomic_DNA"/>
</dbReference>
<evidence type="ECO:0000256" key="1">
    <source>
        <dbReference type="SAM" id="MobiDB-lite"/>
    </source>
</evidence>
<name>A0A7I8IWT8_SPIIN</name>
<evidence type="ECO:0000313" key="5">
    <source>
        <dbReference type="Proteomes" id="UP001189122"/>
    </source>
</evidence>
<dbReference type="Pfam" id="PF07714">
    <property type="entry name" value="PK_Tyr_Ser-Thr"/>
    <property type="match status" value="1"/>
</dbReference>
<keyword evidence="2" id="KW-0472">Membrane</keyword>
<dbReference type="InterPro" id="IPR001245">
    <property type="entry name" value="Ser-Thr/Tyr_kinase_cat_dom"/>
</dbReference>
<dbReference type="AlphaFoldDB" id="A0A7I8IWT8"/>
<dbReference type="GO" id="GO:0004672">
    <property type="term" value="F:protein kinase activity"/>
    <property type="evidence" value="ECO:0007669"/>
    <property type="project" value="InterPro"/>
</dbReference>
<reference evidence="4 5" key="1">
    <citation type="submission" date="2019-12" db="EMBL/GenBank/DDBJ databases">
        <authorList>
            <person name="Scholz U."/>
            <person name="Mascher M."/>
            <person name="Fiebig A."/>
        </authorList>
    </citation>
    <scope>NUCLEOTIDE SEQUENCE</scope>
</reference>
<dbReference type="PANTHER" id="PTHR47209:SF1">
    <property type="entry name" value="OS06G0639500 PROTEIN"/>
    <property type="match status" value="1"/>
</dbReference>
<sequence>MMSEPNSMSQPAEPFEYMLYEGDPDHLKTIVSSPRQKSPRIDPDVLKLTHRIGRGPFGDLWVATHHLFSDDYDEYHEVAVKMLHFMKEDQIPAFLTRFDEVFFKCQGLQGVCLLQGISRKMGKVCIAMKFYEGSVGDKMAHLREGMLPLSDALRYGIDLAQGIMELHSRGVLVLNVKPCNALLDENDRVILGDFGIPHLLLDVGDSPLHGPEQWEPEARGPVSFETDSWGFGCCIVEMLTGSPPWCGKSAEEVRRLVAVKQEKPEIPRGLPPKVEDVLRGCFEYDLRDRPLIGDILRTFESCRGEVADDGGGNDWGMKKMDQKAASKYGYTDWSLLKDRLLVGDTVRSRKPRDGTVVGVESSAGGGGAAQVLVRVRGIHGPLRVSSAALERVSFGFAAGDWVRIRRAVEKHSLVGVLHSVDREGRAAVGVVGSAALWRGSCSELEMAECYCVGQFVRLKGHLSGGGRFGGWPRRRDGSWVTGRISKVLPNACLVVGFPGLLNFAGPVEAMADAAEVEAVSFEACEGVAGKYRHLEDFHWAVRPLVMVLGLFAALKLGLLVGKAGRSSRQAKGGGGPGAAATAMERQQQDGQGAGNPAWLPPPVANILFREGSAAAPAPPPLLGKVEGLSRLLQALSLSSLSLSSWRRGLVLEIQFHA</sequence>
<feature type="region of interest" description="Disordered" evidence="1">
    <location>
        <begin position="565"/>
        <end position="595"/>
    </location>
</feature>
<proteinExistence type="predicted"/>
<accession>A0A7I8IWT8</accession>
<protein>
    <recommendedName>
        <fullName evidence="3">Protein kinase domain-containing protein</fullName>
    </recommendedName>
</protein>
<dbReference type="GO" id="GO:0005524">
    <property type="term" value="F:ATP binding"/>
    <property type="evidence" value="ECO:0007669"/>
    <property type="project" value="InterPro"/>
</dbReference>
<dbReference type="EMBL" id="LR743593">
    <property type="protein sequence ID" value="CAA2621756.1"/>
    <property type="molecule type" value="Genomic_DNA"/>
</dbReference>
<dbReference type="PROSITE" id="PS50011">
    <property type="entry name" value="PROTEIN_KINASE_DOM"/>
    <property type="match status" value="1"/>
</dbReference>
<keyword evidence="5" id="KW-1185">Reference proteome</keyword>
<gene>
    <name evidence="4" type="ORF">SI7747_06007835</name>
</gene>
<evidence type="ECO:0000259" key="3">
    <source>
        <dbReference type="PROSITE" id="PS50011"/>
    </source>
</evidence>
<feature type="domain" description="Protein kinase" evidence="3">
    <location>
        <begin position="46"/>
        <end position="300"/>
    </location>
</feature>
<dbReference type="SUPFAM" id="SSF56112">
    <property type="entry name" value="Protein kinase-like (PK-like)"/>
    <property type="match status" value="1"/>
</dbReference>
<keyword evidence="2" id="KW-0812">Transmembrane</keyword>